<proteinExistence type="predicted"/>
<feature type="region of interest" description="Disordered" evidence="1">
    <location>
        <begin position="96"/>
        <end position="116"/>
    </location>
</feature>
<dbReference type="Proteomes" id="UP000579605">
    <property type="component" value="Unassembled WGS sequence"/>
</dbReference>
<feature type="region of interest" description="Disordered" evidence="1">
    <location>
        <begin position="1"/>
        <end position="54"/>
    </location>
</feature>
<evidence type="ECO:0000313" key="3">
    <source>
        <dbReference type="Proteomes" id="UP000579605"/>
    </source>
</evidence>
<keyword evidence="3" id="KW-1185">Reference proteome</keyword>
<protein>
    <submittedName>
        <fullName evidence="2">Uncharacterized protein</fullName>
    </submittedName>
</protein>
<dbReference type="AlphaFoldDB" id="A0A852ZG06"/>
<evidence type="ECO:0000256" key="1">
    <source>
        <dbReference type="SAM" id="MobiDB-lite"/>
    </source>
</evidence>
<reference evidence="2 3" key="1">
    <citation type="submission" date="2020-07" db="EMBL/GenBank/DDBJ databases">
        <title>Sequencing the genomes of 1000 actinobacteria strains.</title>
        <authorList>
            <person name="Klenk H.-P."/>
        </authorList>
    </citation>
    <scope>NUCLEOTIDE SEQUENCE [LARGE SCALE GENOMIC DNA]</scope>
    <source>
        <strain evidence="2 3">DSM 18448</strain>
    </source>
</reference>
<feature type="compositionally biased region" description="Polar residues" evidence="1">
    <location>
        <begin position="31"/>
        <end position="40"/>
    </location>
</feature>
<gene>
    <name evidence="2" type="ORF">F4554_001207</name>
</gene>
<dbReference type="EMBL" id="JACBZH010000001">
    <property type="protein sequence ID" value="NYH88569.1"/>
    <property type="molecule type" value="Genomic_DNA"/>
</dbReference>
<name>A0A852ZG06_9ACTN</name>
<organism evidence="2 3">
    <name type="scientific">Actinopolymorpha rutila</name>
    <dbReference type="NCBI Taxonomy" id="446787"/>
    <lineage>
        <taxon>Bacteria</taxon>
        <taxon>Bacillati</taxon>
        <taxon>Actinomycetota</taxon>
        <taxon>Actinomycetes</taxon>
        <taxon>Propionibacteriales</taxon>
        <taxon>Actinopolymorphaceae</taxon>
        <taxon>Actinopolymorpha</taxon>
    </lineage>
</organism>
<feature type="compositionally biased region" description="Basic residues" evidence="1">
    <location>
        <begin position="96"/>
        <end position="105"/>
    </location>
</feature>
<accession>A0A852ZG06</accession>
<comment type="caution">
    <text evidence="2">The sequence shown here is derived from an EMBL/GenBank/DDBJ whole genome shotgun (WGS) entry which is preliminary data.</text>
</comment>
<sequence>MVKPSGPAAFTAGVHTRCRKLPTRSGPPSGAVNTSASRSRPATKAPNPVTPPDADWLAAFTRQLVDERLRVPAVTSSARGYRNYRHYQARILLRSRRQTRRRRTRLNQQATTASCG</sequence>
<evidence type="ECO:0000313" key="2">
    <source>
        <dbReference type="EMBL" id="NYH88569.1"/>
    </source>
</evidence>
<feature type="compositionally biased region" description="Low complexity" evidence="1">
    <location>
        <begin position="106"/>
        <end position="116"/>
    </location>
</feature>